<gene>
    <name evidence="2" type="ORF">NJ959_13785</name>
</gene>
<reference evidence="2" key="1">
    <citation type="submission" date="2022-06" db="EMBL/GenBank/DDBJ databases">
        <title>New cyanobacteria of genus Symplocastrum in benthos of Lake Baikal.</title>
        <authorList>
            <person name="Sorokovikova E."/>
            <person name="Tikhonova I."/>
            <person name="Krasnopeev A."/>
            <person name="Evseev P."/>
            <person name="Gladkikh A."/>
            <person name="Belykh O."/>
        </authorList>
    </citation>
    <scope>NUCLEOTIDE SEQUENCE</scope>
    <source>
        <strain evidence="2">BBK-W-15</strain>
    </source>
</reference>
<proteinExistence type="predicted"/>
<dbReference type="Gene3D" id="2.60.40.3710">
    <property type="match status" value="1"/>
</dbReference>
<feature type="transmembrane region" description="Helical" evidence="1">
    <location>
        <begin position="18"/>
        <end position="35"/>
    </location>
</feature>
<dbReference type="Proteomes" id="UP001204953">
    <property type="component" value="Unassembled WGS sequence"/>
</dbReference>
<evidence type="ECO:0000313" key="3">
    <source>
        <dbReference type="Proteomes" id="UP001204953"/>
    </source>
</evidence>
<dbReference type="SUPFAM" id="SSF82171">
    <property type="entry name" value="DPP6 N-terminal domain-like"/>
    <property type="match status" value="1"/>
</dbReference>
<keyword evidence="1" id="KW-1133">Transmembrane helix</keyword>
<accession>A0AAE3KPD0</accession>
<organism evidence="2 3">
    <name type="scientific">Limnofasciculus baicalensis BBK-W-15</name>
    <dbReference type="NCBI Taxonomy" id="2699891"/>
    <lineage>
        <taxon>Bacteria</taxon>
        <taxon>Bacillati</taxon>
        <taxon>Cyanobacteriota</taxon>
        <taxon>Cyanophyceae</taxon>
        <taxon>Coleofasciculales</taxon>
        <taxon>Coleofasciculaceae</taxon>
        <taxon>Limnofasciculus</taxon>
        <taxon>Limnofasciculus baicalensis</taxon>
    </lineage>
</organism>
<protein>
    <submittedName>
        <fullName evidence="2">Ig-like domain-containing protein</fullName>
    </submittedName>
</protein>
<keyword evidence="3" id="KW-1185">Reference proteome</keyword>
<keyword evidence="1" id="KW-0812">Transmembrane</keyword>
<evidence type="ECO:0000256" key="1">
    <source>
        <dbReference type="SAM" id="Phobius"/>
    </source>
</evidence>
<dbReference type="AlphaFoldDB" id="A0AAE3KPD0"/>
<name>A0AAE3KPD0_9CYAN</name>
<keyword evidence="1" id="KW-0472">Membrane</keyword>
<evidence type="ECO:0000313" key="2">
    <source>
        <dbReference type="EMBL" id="MCP2729523.1"/>
    </source>
</evidence>
<sequence>MSGQTLRNNKLLQPIDRLALGVILVLGVLIGLLLLTGDRTAPRIRDFSWQDRQISADDTAFILTFSRPMNHASVEQNIKLDALVPDTKQGKVDNLKIDGKISWAGRKMAYTLLSPLPYGTAYKLELQGATDQLLAGKSKGTEIQPFTASFRSRDRAFAYIGVEAEEVGRLILYNLTQQQKTILTPPDLVVMDFEPYSDGEKILLSANDRQNEIKGLLTQQLYTITTGLSFGSSASQAPGKLELVLDSKEYQNLQFDLSPDGKTIVVQRVNRKNPAEFGLWILPHNTKPKPFTAPPGGNFLITADSQSLALLQGQGLGILSLPTGKQIDFMPQFEQVIGFARDNSLGAMMKFNRDPKNPTRSLFLWDNNKGTNKELIRTTGSILNCQFTPNKEKLYCLLTQVIKGETYREQPFIAAINLKDDKNSKEKPVQPLAILPEQQDISMSLSPDGLALLFDQIVTKPASETDALRKNGQAIANARLWLLPLVDSTTSNPPNQLQPEELLPGFHPRWLP</sequence>
<dbReference type="EMBL" id="JAMZMM010000122">
    <property type="protein sequence ID" value="MCP2729523.1"/>
    <property type="molecule type" value="Genomic_DNA"/>
</dbReference>
<comment type="caution">
    <text evidence="2">The sequence shown here is derived from an EMBL/GenBank/DDBJ whole genome shotgun (WGS) entry which is preliminary data.</text>
</comment>
<dbReference type="RefSeq" id="WP_254012308.1">
    <property type="nucleotide sequence ID" value="NZ_JAMZMM010000122.1"/>
</dbReference>